<dbReference type="VEuPathDB" id="VectorBase:AQUA011603"/>
<evidence type="ECO:0000313" key="8">
    <source>
        <dbReference type="Proteomes" id="UP000076407"/>
    </source>
</evidence>
<protein>
    <recommendedName>
        <fullName evidence="6">SH3 domain-containing protein</fullName>
    </recommendedName>
</protein>
<dbReference type="GO" id="GO:0015629">
    <property type="term" value="C:actin cytoskeleton"/>
    <property type="evidence" value="ECO:0007669"/>
    <property type="project" value="TreeGrafter"/>
</dbReference>
<evidence type="ECO:0000256" key="1">
    <source>
        <dbReference type="ARBA" id="ARBA00004496"/>
    </source>
</evidence>
<feature type="compositionally biased region" description="Polar residues" evidence="5">
    <location>
        <begin position="274"/>
        <end position="285"/>
    </location>
</feature>
<dbReference type="GO" id="GO:0051666">
    <property type="term" value="P:actin cortical patch localization"/>
    <property type="evidence" value="ECO:0007669"/>
    <property type="project" value="InterPro"/>
</dbReference>
<dbReference type="Pfam" id="PF14604">
    <property type="entry name" value="SH3_9"/>
    <property type="match status" value="1"/>
</dbReference>
<dbReference type="STRING" id="34691.A0A182XP02"/>
<dbReference type="GO" id="GO:0006897">
    <property type="term" value="P:endocytosis"/>
    <property type="evidence" value="ECO:0007669"/>
    <property type="project" value="InterPro"/>
</dbReference>
<keyword evidence="2 4" id="KW-0728">SH3 domain</keyword>
<dbReference type="Pfam" id="PF00018">
    <property type="entry name" value="SH3_1"/>
    <property type="match status" value="1"/>
</dbReference>
<evidence type="ECO:0000256" key="3">
    <source>
        <dbReference type="ARBA" id="ARBA00022490"/>
    </source>
</evidence>
<feature type="region of interest" description="Disordered" evidence="5">
    <location>
        <begin position="349"/>
        <end position="450"/>
    </location>
</feature>
<feature type="domain" description="SH3" evidence="6">
    <location>
        <begin position="532"/>
        <end position="591"/>
    </location>
</feature>
<reference evidence="7" key="1">
    <citation type="submission" date="2020-05" db="UniProtKB">
        <authorList>
            <consortium name="EnsemblMetazoa"/>
        </authorList>
    </citation>
    <scope>IDENTIFICATION</scope>
    <source>
        <strain evidence="7">SANGQUA</strain>
    </source>
</reference>
<feature type="compositionally biased region" description="Low complexity" evidence="5">
    <location>
        <begin position="295"/>
        <end position="308"/>
    </location>
</feature>
<dbReference type="AlphaFoldDB" id="A0A182XP02"/>
<dbReference type="PRINTS" id="PR00452">
    <property type="entry name" value="SH3DOMAIN"/>
</dbReference>
<evidence type="ECO:0000259" key="6">
    <source>
        <dbReference type="PROSITE" id="PS50002"/>
    </source>
</evidence>
<dbReference type="PANTHER" id="PTHR47174">
    <property type="entry name" value="BRIDGING INTEGRATOR 3"/>
    <property type="match status" value="1"/>
</dbReference>
<dbReference type="EnsemblMetazoa" id="AQUA011603-RA">
    <property type="protein sequence ID" value="AQUA011603-PA"/>
    <property type="gene ID" value="AQUA011603"/>
</dbReference>
<dbReference type="InterPro" id="IPR046982">
    <property type="entry name" value="BIN3/RVS161-like"/>
</dbReference>
<dbReference type="CDD" id="cd00174">
    <property type="entry name" value="SH3"/>
    <property type="match status" value="2"/>
</dbReference>
<dbReference type="SMART" id="SM00326">
    <property type="entry name" value="SH3"/>
    <property type="match status" value="2"/>
</dbReference>
<feature type="region of interest" description="Disordered" evidence="5">
    <location>
        <begin position="269"/>
        <end position="310"/>
    </location>
</feature>
<feature type="compositionally biased region" description="Low complexity" evidence="5">
    <location>
        <begin position="107"/>
        <end position="118"/>
    </location>
</feature>
<feature type="domain" description="SH3" evidence="6">
    <location>
        <begin position="451"/>
        <end position="511"/>
    </location>
</feature>
<feature type="compositionally biased region" description="Low complexity" evidence="5">
    <location>
        <begin position="61"/>
        <end position="80"/>
    </location>
</feature>
<dbReference type="InterPro" id="IPR001452">
    <property type="entry name" value="SH3_domain"/>
</dbReference>
<feature type="compositionally biased region" description="Pro residues" evidence="5">
    <location>
        <begin position="433"/>
        <end position="446"/>
    </location>
</feature>
<dbReference type="SUPFAM" id="SSF50044">
    <property type="entry name" value="SH3-domain"/>
    <property type="match status" value="2"/>
</dbReference>
<evidence type="ECO:0000256" key="5">
    <source>
        <dbReference type="SAM" id="MobiDB-lite"/>
    </source>
</evidence>
<dbReference type="PRINTS" id="PR00499">
    <property type="entry name" value="P67PHOX"/>
</dbReference>
<evidence type="ECO:0000313" key="7">
    <source>
        <dbReference type="EnsemblMetazoa" id="AQUA011603-PA"/>
    </source>
</evidence>
<keyword evidence="3" id="KW-0963">Cytoplasm</keyword>
<evidence type="ECO:0000256" key="2">
    <source>
        <dbReference type="ARBA" id="ARBA00022443"/>
    </source>
</evidence>
<feature type="region of interest" description="Disordered" evidence="5">
    <location>
        <begin position="61"/>
        <end position="168"/>
    </location>
</feature>
<dbReference type="GO" id="GO:0008289">
    <property type="term" value="F:lipid binding"/>
    <property type="evidence" value="ECO:0007669"/>
    <property type="project" value="TreeGrafter"/>
</dbReference>
<keyword evidence="8" id="KW-1185">Reference proteome</keyword>
<accession>A0A182XP02</accession>
<sequence length="614" mass="64994">MCDILAAISYSYGYHERPRKRVKINMTIPSRPAPPPPQRNTSAALRYTPTTDWDFCAFGTTTNAGASGTASTGQTSVGSGDYFQPQHQQNVKAKKPPPPRPPPPKLPAAVPTAPLKKPGQPQSINILSSLFGHKRPSNGAAAPNKPTGSAVPHQKHGFSSGSVKLLPPPPSANMAKHGGKGSNYAGGNENVQHIGTNYGSLLPPPNVGSGSGASAEMQLISFDSPPSSPTFTQKSCSDCISVDSFSSDSNYSSPNNGSMSQAESGFEDDFVACGNSNRPRASSSVPWGDLDPFEGGSTAGTSSGRAKTAPPPVIYGTIPLASSSSTAQIRTPLINSKLQKSDFVDPLCNGQSVLPRHPTMSMPTIIKPPTSSTTSDSQKSTPSHSVLPRHVAASGSSKQMAPIPPTGGQDPYAGMEADSSSDVLGAFDSLPSQPMPSIPPPPPPPATEAYAEDPYGIALYDFQGEADEDLSFKANEKIYLLRRLTEEWYMGRDKRGLEGMFPVNYVEVKVPLVDEQSNESVTRLTPATSDNGGGVKVRALFNFKAEAPEDLTILENDVVTVLYQITPEWLYGEINGRRGQFPANYIEFVPPNLPQMQAVPTAAAAAKLQQSDTA</sequence>
<proteinExistence type="predicted"/>
<dbReference type="PROSITE" id="PS50002">
    <property type="entry name" value="SH3"/>
    <property type="match status" value="2"/>
</dbReference>
<name>A0A182XP02_ANOQN</name>
<comment type="subcellular location">
    <subcellularLocation>
        <location evidence="1">Cytoplasm</location>
    </subcellularLocation>
</comment>
<dbReference type="PANTHER" id="PTHR47174:SF3">
    <property type="entry name" value="BRIDGING INTEGRATOR 3"/>
    <property type="match status" value="1"/>
</dbReference>
<organism evidence="7 8">
    <name type="scientific">Anopheles quadriannulatus</name>
    <name type="common">Mosquito</name>
    <dbReference type="NCBI Taxonomy" id="34691"/>
    <lineage>
        <taxon>Eukaryota</taxon>
        <taxon>Metazoa</taxon>
        <taxon>Ecdysozoa</taxon>
        <taxon>Arthropoda</taxon>
        <taxon>Hexapoda</taxon>
        <taxon>Insecta</taxon>
        <taxon>Pterygota</taxon>
        <taxon>Neoptera</taxon>
        <taxon>Endopterygota</taxon>
        <taxon>Diptera</taxon>
        <taxon>Nematocera</taxon>
        <taxon>Culicoidea</taxon>
        <taxon>Culicidae</taxon>
        <taxon>Anophelinae</taxon>
        <taxon>Anopheles</taxon>
    </lineage>
</organism>
<dbReference type="GO" id="GO:0005737">
    <property type="term" value="C:cytoplasm"/>
    <property type="evidence" value="ECO:0007669"/>
    <property type="project" value="UniProtKB-SubCell"/>
</dbReference>
<dbReference type="Proteomes" id="UP000076407">
    <property type="component" value="Unassembled WGS sequence"/>
</dbReference>
<dbReference type="Gene3D" id="2.30.30.40">
    <property type="entry name" value="SH3 Domains"/>
    <property type="match status" value="2"/>
</dbReference>
<dbReference type="InterPro" id="IPR036028">
    <property type="entry name" value="SH3-like_dom_sf"/>
</dbReference>
<evidence type="ECO:0000256" key="4">
    <source>
        <dbReference type="PROSITE-ProRule" id="PRU00192"/>
    </source>
</evidence>
<dbReference type="GO" id="GO:0097320">
    <property type="term" value="P:plasma membrane tubulation"/>
    <property type="evidence" value="ECO:0007669"/>
    <property type="project" value="TreeGrafter"/>
</dbReference>
<feature type="compositionally biased region" description="Low complexity" evidence="5">
    <location>
        <begin position="361"/>
        <end position="383"/>
    </location>
</feature>